<dbReference type="RefSeq" id="WP_244721675.1">
    <property type="nucleotide sequence ID" value="NZ_CP095049.1"/>
</dbReference>
<feature type="transmembrane region" description="Helical" evidence="1">
    <location>
        <begin position="62"/>
        <end position="85"/>
    </location>
</feature>
<keyword evidence="3" id="KW-1185">Reference proteome</keyword>
<name>A0ABY4FD16_9BACT</name>
<keyword evidence="1" id="KW-0812">Transmembrane</keyword>
<feature type="transmembrane region" description="Helical" evidence="1">
    <location>
        <begin position="7"/>
        <end position="24"/>
    </location>
</feature>
<sequence length="87" mass="9598">MIQSFGLRVMLSCLLQLVLHVLYYEPLSFVALKALYLLIVLANTVALLIYTYQAFQRQRPILAGAAALASFPALLLGILLFGTLLSK</sequence>
<evidence type="ECO:0000313" key="3">
    <source>
        <dbReference type="Proteomes" id="UP000831785"/>
    </source>
</evidence>
<evidence type="ECO:0000313" key="2">
    <source>
        <dbReference type="EMBL" id="UOQ54562.1"/>
    </source>
</evidence>
<reference evidence="2 3" key="1">
    <citation type="submission" date="2022-04" db="EMBL/GenBank/DDBJ databases">
        <title>Hymenobacter sp. isolated from the air.</title>
        <authorList>
            <person name="Won M."/>
            <person name="Lee C.-M."/>
            <person name="Woen H.-Y."/>
            <person name="Kwon S.-W."/>
        </authorList>
    </citation>
    <scope>NUCLEOTIDE SEQUENCE [LARGE SCALE GENOMIC DNA]</scope>
    <source>
        <strain evidence="3">5116 S-27</strain>
    </source>
</reference>
<dbReference type="EMBL" id="CP095049">
    <property type="protein sequence ID" value="UOQ54562.1"/>
    <property type="molecule type" value="Genomic_DNA"/>
</dbReference>
<proteinExistence type="predicted"/>
<gene>
    <name evidence="2" type="ORF">MUN80_07310</name>
</gene>
<evidence type="ECO:0000256" key="1">
    <source>
        <dbReference type="SAM" id="Phobius"/>
    </source>
</evidence>
<feature type="transmembrane region" description="Helical" evidence="1">
    <location>
        <begin position="30"/>
        <end position="50"/>
    </location>
</feature>
<accession>A0ABY4FD16</accession>
<keyword evidence="1" id="KW-0472">Membrane</keyword>
<protein>
    <submittedName>
        <fullName evidence="2">Uncharacterized protein</fullName>
    </submittedName>
</protein>
<keyword evidence="1" id="KW-1133">Transmembrane helix</keyword>
<organism evidence="2 3">
    <name type="scientific">Hymenobacter cellulosivorans</name>
    <dbReference type="NCBI Taxonomy" id="2932249"/>
    <lineage>
        <taxon>Bacteria</taxon>
        <taxon>Pseudomonadati</taxon>
        <taxon>Bacteroidota</taxon>
        <taxon>Cytophagia</taxon>
        <taxon>Cytophagales</taxon>
        <taxon>Hymenobacteraceae</taxon>
        <taxon>Hymenobacter</taxon>
    </lineage>
</organism>
<dbReference type="Proteomes" id="UP000831785">
    <property type="component" value="Chromosome"/>
</dbReference>